<keyword evidence="1" id="KW-0472">Membrane</keyword>
<feature type="transmembrane region" description="Helical" evidence="1">
    <location>
        <begin position="406"/>
        <end position="425"/>
    </location>
</feature>
<feature type="transmembrane region" description="Helical" evidence="1">
    <location>
        <begin position="31"/>
        <end position="50"/>
    </location>
</feature>
<feature type="transmembrane region" description="Helical" evidence="1">
    <location>
        <begin position="56"/>
        <end position="74"/>
    </location>
</feature>
<reference evidence="2 3" key="1">
    <citation type="submission" date="2017-09" db="EMBL/GenBank/DDBJ databases">
        <title>Depth-based differentiation of microbial function through sediment-hosted aquifers and enrichment of novel symbionts in the deep terrestrial subsurface.</title>
        <authorList>
            <person name="Probst A.J."/>
            <person name="Ladd B."/>
            <person name="Jarett J.K."/>
            <person name="Geller-Mcgrath D.E."/>
            <person name="Sieber C.M."/>
            <person name="Emerson J.B."/>
            <person name="Anantharaman K."/>
            <person name="Thomas B.C."/>
            <person name="Malmstrom R."/>
            <person name="Stieglmeier M."/>
            <person name="Klingl A."/>
            <person name="Woyke T."/>
            <person name="Ryan C.M."/>
            <person name="Banfield J.F."/>
        </authorList>
    </citation>
    <scope>NUCLEOTIDE SEQUENCE [LARGE SCALE GENOMIC DNA]</scope>
    <source>
        <strain evidence="2">CG11_big_fil_rev_8_21_14_0_20_38_23</strain>
    </source>
</reference>
<feature type="transmembrane region" description="Helical" evidence="1">
    <location>
        <begin position="221"/>
        <end position="244"/>
    </location>
</feature>
<dbReference type="EMBL" id="PCWR01000019">
    <property type="protein sequence ID" value="PIR07492.1"/>
    <property type="molecule type" value="Genomic_DNA"/>
</dbReference>
<proteinExistence type="predicted"/>
<feature type="transmembrane region" description="Helical" evidence="1">
    <location>
        <begin position="375"/>
        <end position="394"/>
    </location>
</feature>
<name>A0A2H0NF28_9BACT</name>
<feature type="transmembrane region" description="Helical" evidence="1">
    <location>
        <begin position="341"/>
        <end position="368"/>
    </location>
</feature>
<dbReference type="Proteomes" id="UP000228867">
    <property type="component" value="Unassembled WGS sequence"/>
</dbReference>
<comment type="caution">
    <text evidence="2">The sequence shown here is derived from an EMBL/GenBank/DDBJ whole genome shotgun (WGS) entry which is preliminary data.</text>
</comment>
<protein>
    <recommendedName>
        <fullName evidence="4">Glycosyltransferase RgtA/B/C/D-like domain-containing protein</fullName>
    </recommendedName>
</protein>
<evidence type="ECO:0000313" key="2">
    <source>
        <dbReference type="EMBL" id="PIR07492.1"/>
    </source>
</evidence>
<keyword evidence="1" id="KW-0812">Transmembrane</keyword>
<evidence type="ECO:0000256" key="1">
    <source>
        <dbReference type="SAM" id="Phobius"/>
    </source>
</evidence>
<evidence type="ECO:0008006" key="4">
    <source>
        <dbReference type="Google" id="ProtNLM"/>
    </source>
</evidence>
<sequence length="573" mass="64949">MSIFIVLPLLFLPGYFFTLLCRWISGFYKRLAFSITTSLALEIIISFIIAFLNLPLAVFFLPTIIVLTLIFGLITKRKSLVIFEEWKHLSKREKYFLGIIFVLALAAGAFIFYPHFGYRWPIHVDEWWDISAVQSLLAGRPLNTNPYLFTPYSDYKPGFTSFLASISAVLGKDPVHFWPYLPAFNLFLISFVTSLLLFAGTKNFWIAGLAPIFLAALRSNAYVLGWWFFVPSSFAFIFVVFLLITATDLFKSWSGLFLAFIFSLALGLVYLPFLGLIILSFIPFGARLFKKFPVMFFLVLFSGIVSIVALLALSPYKSFWSSGEPAMLKAFFVPSQATIHFFNFLSFFTVVPFIIFILGLIGGLVLIFKKENWSLALISGGIVGLLNLIIFYLYHISFLSFYQREYYFFGVILALLASISVGKFLATRFKTIISLIFVITVLITIFYGYFNLPSGTLLYHLVNPNDLAALQWLKNQSDLKGKYVLSNADVGTIITPLSGLPAKISWLTTQGTAALKNPKNLSFFNTSDCAVKKSIIIDLNTEIIYGRSPQDCSFLKEIYNKNNVFIYHYLNML</sequence>
<feature type="transmembrane region" description="Helical" evidence="1">
    <location>
        <begin position="6"/>
        <end position="24"/>
    </location>
</feature>
<gene>
    <name evidence="2" type="ORF">COV54_00845</name>
</gene>
<feature type="transmembrane region" description="Helical" evidence="1">
    <location>
        <begin position="256"/>
        <end position="282"/>
    </location>
</feature>
<evidence type="ECO:0000313" key="3">
    <source>
        <dbReference type="Proteomes" id="UP000228867"/>
    </source>
</evidence>
<feature type="transmembrane region" description="Helical" evidence="1">
    <location>
        <begin position="294"/>
        <end position="313"/>
    </location>
</feature>
<organism evidence="2 3">
    <name type="scientific">Candidatus Jorgensenbacteria bacterium CG11_big_fil_rev_8_21_14_0_20_38_23</name>
    <dbReference type="NCBI Taxonomy" id="1974594"/>
    <lineage>
        <taxon>Bacteria</taxon>
        <taxon>Candidatus Joergenseniibacteriota</taxon>
    </lineage>
</organism>
<accession>A0A2H0NF28</accession>
<feature type="transmembrane region" description="Helical" evidence="1">
    <location>
        <begin position="432"/>
        <end position="450"/>
    </location>
</feature>
<feature type="transmembrane region" description="Helical" evidence="1">
    <location>
        <begin position="95"/>
        <end position="113"/>
    </location>
</feature>
<dbReference type="AlphaFoldDB" id="A0A2H0NF28"/>
<keyword evidence="1" id="KW-1133">Transmembrane helix</keyword>
<feature type="transmembrane region" description="Helical" evidence="1">
    <location>
        <begin position="177"/>
        <end position="200"/>
    </location>
</feature>